<reference evidence="1" key="1">
    <citation type="submission" date="2023-04" db="EMBL/GenBank/DDBJ databases">
        <title>Draft Genome sequencing of Naganishia species isolated from polar environments using Oxford Nanopore Technology.</title>
        <authorList>
            <person name="Leo P."/>
            <person name="Venkateswaran K."/>
        </authorList>
    </citation>
    <scope>NUCLEOTIDE SEQUENCE</scope>
    <source>
        <strain evidence="1">DBVPG 5303</strain>
    </source>
</reference>
<protein>
    <submittedName>
        <fullName evidence="1">Uncharacterized protein</fullName>
    </submittedName>
</protein>
<name>A0ACC2XU67_9TREE</name>
<dbReference type="EMBL" id="JASBWV010000002">
    <property type="protein sequence ID" value="KAJ9127423.1"/>
    <property type="molecule type" value="Genomic_DNA"/>
</dbReference>
<proteinExistence type="predicted"/>
<organism evidence="1 2">
    <name type="scientific">Naganishia onofrii</name>
    <dbReference type="NCBI Taxonomy" id="1851511"/>
    <lineage>
        <taxon>Eukaryota</taxon>
        <taxon>Fungi</taxon>
        <taxon>Dikarya</taxon>
        <taxon>Basidiomycota</taxon>
        <taxon>Agaricomycotina</taxon>
        <taxon>Tremellomycetes</taxon>
        <taxon>Filobasidiales</taxon>
        <taxon>Filobasidiaceae</taxon>
        <taxon>Naganishia</taxon>
    </lineage>
</organism>
<evidence type="ECO:0000313" key="1">
    <source>
        <dbReference type="EMBL" id="KAJ9127423.1"/>
    </source>
</evidence>
<comment type="caution">
    <text evidence="1">The sequence shown here is derived from an EMBL/GenBank/DDBJ whole genome shotgun (WGS) entry which is preliminary data.</text>
</comment>
<accession>A0ACC2XU67</accession>
<dbReference type="Proteomes" id="UP001234202">
    <property type="component" value="Unassembled WGS sequence"/>
</dbReference>
<keyword evidence="2" id="KW-1185">Reference proteome</keyword>
<gene>
    <name evidence="1" type="ORF">QFC24_000831</name>
</gene>
<evidence type="ECO:0000313" key="2">
    <source>
        <dbReference type="Proteomes" id="UP001234202"/>
    </source>
</evidence>
<sequence>MIWFVTEISKVQTQPQNAPQPPTTAFTPSELTTDGSIPATNPSSSSTEGAEGKPEDLLLGSSAKTTARQDRGTQPQKRTI</sequence>